<dbReference type="AlphaFoldDB" id="A0A562XCR3"/>
<protein>
    <submittedName>
        <fullName evidence="2">Uncharacterized protein</fullName>
    </submittedName>
</protein>
<feature type="coiled-coil region" evidence="1">
    <location>
        <begin position="13"/>
        <end position="65"/>
    </location>
</feature>
<evidence type="ECO:0000256" key="1">
    <source>
        <dbReference type="SAM" id="Coils"/>
    </source>
</evidence>
<organism evidence="2 3">
    <name type="scientific">Campylobacter hyointestinalis</name>
    <dbReference type="NCBI Taxonomy" id="198"/>
    <lineage>
        <taxon>Bacteria</taxon>
        <taxon>Pseudomonadati</taxon>
        <taxon>Campylobacterota</taxon>
        <taxon>Epsilonproteobacteria</taxon>
        <taxon>Campylobacterales</taxon>
        <taxon>Campylobacteraceae</taxon>
        <taxon>Campylobacter</taxon>
    </lineage>
</organism>
<sequence>MAIDYAKYSNMNERQLLNSLLNAEKKEAKLKAELQEKLKDSKELIKFLKAKLNEKLNKEKNYTIETSPALNTIKKNFDNLPKLEQEQLKNELEALLNNNEPKGIIK</sequence>
<evidence type="ECO:0000313" key="2">
    <source>
        <dbReference type="EMBL" id="TWO19785.1"/>
    </source>
</evidence>
<keyword evidence="1" id="KW-0175">Coiled coil</keyword>
<proteinExistence type="predicted"/>
<evidence type="ECO:0000313" key="3">
    <source>
        <dbReference type="Proteomes" id="UP000321812"/>
    </source>
</evidence>
<dbReference type="Proteomes" id="UP000321812">
    <property type="component" value="Unassembled WGS sequence"/>
</dbReference>
<accession>A0A562XCR3</accession>
<comment type="caution">
    <text evidence="2">The sequence shown here is derived from an EMBL/GenBank/DDBJ whole genome shotgun (WGS) entry which is preliminary data.</text>
</comment>
<reference evidence="2 3" key="1">
    <citation type="submission" date="2019-07" db="EMBL/GenBank/DDBJ databases">
        <title>Rapid identification of Enteric Bacteria from Whole Genome Sequences (WGS) using Average Nucleotide Identity (ANI).</title>
        <authorList>
            <person name="Lane C."/>
        </authorList>
    </citation>
    <scope>NUCLEOTIDE SEQUENCE [LARGE SCALE GENOMIC DNA]</scope>
    <source>
        <strain evidence="2 3">D2411</strain>
    </source>
</reference>
<dbReference type="RefSeq" id="WP_147497418.1">
    <property type="nucleotide sequence ID" value="NZ_VOAP01000016.1"/>
</dbReference>
<name>A0A562XCR3_CAMHY</name>
<gene>
    <name evidence="2" type="ORF">YZ82_06775</name>
</gene>
<dbReference type="EMBL" id="VOAP01000016">
    <property type="protein sequence ID" value="TWO19785.1"/>
    <property type="molecule type" value="Genomic_DNA"/>
</dbReference>